<organism evidence="1 2">
    <name type="scientific">Theileria parva</name>
    <name type="common">East coast fever infection agent</name>
    <dbReference type="NCBI Taxonomy" id="5875"/>
    <lineage>
        <taxon>Eukaryota</taxon>
        <taxon>Sar</taxon>
        <taxon>Alveolata</taxon>
        <taxon>Apicomplexa</taxon>
        <taxon>Aconoidasida</taxon>
        <taxon>Piroplasmida</taxon>
        <taxon>Theileriidae</taxon>
        <taxon>Theileria</taxon>
    </lineage>
</organism>
<dbReference type="GeneID" id="3502416"/>
<dbReference type="KEGG" id="tpv:TP01_0251"/>
<accession>Q4N963</accession>
<dbReference type="RefSeq" id="XP_765778.1">
    <property type="nucleotide sequence ID" value="XM_760685.1"/>
</dbReference>
<dbReference type="OMA" id="LEITFFC"/>
<name>Q4N963_THEPA</name>
<protein>
    <submittedName>
        <fullName evidence="1">Uncharacterized protein</fullName>
    </submittedName>
</protein>
<dbReference type="Proteomes" id="UP000001949">
    <property type="component" value="Unassembled WGS sequence"/>
</dbReference>
<dbReference type="AlphaFoldDB" id="Q4N963"/>
<gene>
    <name evidence="1" type="ordered locus">TP01_0251</name>
</gene>
<keyword evidence="2" id="KW-1185">Reference proteome</keyword>
<dbReference type="VEuPathDB" id="PiroplasmaDB:TpMuguga_01g00251"/>
<dbReference type="InParanoid" id="Q4N963"/>
<dbReference type="EMBL" id="AAGK01000001">
    <property type="protein sequence ID" value="EAN33495.1"/>
    <property type="molecule type" value="Genomic_DNA"/>
</dbReference>
<reference evidence="1 2" key="1">
    <citation type="journal article" date="2005" name="Science">
        <title>Genome sequence of Theileria parva, a bovine pathogen that transforms lymphocytes.</title>
        <authorList>
            <person name="Gardner M.J."/>
            <person name="Bishop R."/>
            <person name="Shah T."/>
            <person name="de Villiers E.P."/>
            <person name="Carlton J.M."/>
            <person name="Hall N."/>
            <person name="Ren Q."/>
            <person name="Paulsen I.T."/>
            <person name="Pain A."/>
            <person name="Berriman M."/>
            <person name="Wilson R.J.M."/>
            <person name="Sato S."/>
            <person name="Ralph S.A."/>
            <person name="Mann D.J."/>
            <person name="Xiong Z."/>
            <person name="Shallom S.J."/>
            <person name="Weidman J."/>
            <person name="Jiang L."/>
            <person name="Lynn J."/>
            <person name="Weaver B."/>
            <person name="Shoaibi A."/>
            <person name="Domingo A.R."/>
            <person name="Wasawo D."/>
            <person name="Crabtree J."/>
            <person name="Wortman J.R."/>
            <person name="Haas B."/>
            <person name="Angiuoli S.V."/>
            <person name="Creasy T.H."/>
            <person name="Lu C."/>
            <person name="Suh B."/>
            <person name="Silva J.C."/>
            <person name="Utterback T.R."/>
            <person name="Feldblyum T.V."/>
            <person name="Pertea M."/>
            <person name="Allen J."/>
            <person name="Nierman W.C."/>
            <person name="Taracha E.L.N."/>
            <person name="Salzberg S.L."/>
            <person name="White O.R."/>
            <person name="Fitzhugh H.A."/>
            <person name="Morzaria S."/>
            <person name="Venter J.C."/>
            <person name="Fraser C.M."/>
            <person name="Nene V."/>
        </authorList>
    </citation>
    <scope>NUCLEOTIDE SEQUENCE [LARGE SCALE GENOMIC DNA]</scope>
    <source>
        <strain evidence="1 2">Muguga</strain>
    </source>
</reference>
<comment type="caution">
    <text evidence="1">The sequence shown here is derived from an EMBL/GenBank/DDBJ whole genome shotgun (WGS) entry which is preliminary data.</text>
</comment>
<evidence type="ECO:0000313" key="2">
    <source>
        <dbReference type="Proteomes" id="UP000001949"/>
    </source>
</evidence>
<dbReference type="eggNOG" id="ENOG502T0F7">
    <property type="taxonomic scope" value="Eukaryota"/>
</dbReference>
<dbReference type="PANTHER" id="PTHR12507">
    <property type="entry name" value="REDUCED GROWTH PHENOTYPE 1 RGP1, YEAST -RELATED"/>
    <property type="match status" value="1"/>
</dbReference>
<sequence>MEDKTDEYSEVVRIEIVVPDPIHYSGGPFCAFINVLPVESENSINKSTINIDFISVNLYGVLTFDTRAITIPKTNNTLHFPFLQSERAELNNGQDISLIFTSNPVVFCTFKEFKPDFDELCYRFKAVIPPFLPPSYHGKHVSYSYFLYASVQYRNPNSVNEISTTSRKLEFNLLGSVYFDFPLLDSKCFPILPKPTGFDLSNLDTMDESVCVQMIETYLGEDESNQNLFFSFKCSVEDTSEDNDPPPLSNNSIISRDLDLVWTFYDVCINTQEHVGSPSESVHSSLEDMFEKFSSLGLDPYKMEQVKKCFESFHTVVQLPGEENPDSLTELTKSFKRRLEQRLQLNQQDHLELIKTTAPNFCKLDSGTNQKETLSFTFDGLKLCSCVISGFKSTNLAQNLEISVDSWFSVHFDFSGAYKHCLKARVRLIRSETCPESGKMEQSTVIDESMSTLGKQKCTITSSMPGLLVPSFNHFVVKVSYELEITFFCFQKDVDVHDVNSIKASVNSLRTIKWNKPVRIFQDDSLEQDAEDFQDQDQPGHLKYSKYFSKNKLSSFIFSLKNNTLYKVIKL</sequence>
<proteinExistence type="predicted"/>
<dbReference type="InterPro" id="IPR014848">
    <property type="entry name" value="Rgp1"/>
</dbReference>
<evidence type="ECO:0000313" key="1">
    <source>
        <dbReference type="EMBL" id="EAN33495.1"/>
    </source>
</evidence>